<feature type="region of interest" description="Disordered" evidence="2">
    <location>
        <begin position="72"/>
        <end position="127"/>
    </location>
</feature>
<comment type="similarity">
    <text evidence="1">Belongs to the bystin family.</text>
</comment>
<sequence>MPRVPKETKAKLEPLYESYADANTVATKSKNRTKYAEREKRREKKDVDSTFVEPKLTGKILESARLQQEELENEFLADSSKKNHSVSKDHEYSDFPSDELKGKNFKPREIAESYSDSEDDYDENQDYDDYSDLEFQVDAKDAAIFEKLMPSAPQKRQNLADIISAKINEFNKAQAPKNESGNLQSTSGNQMEKMKSQINPKVVQVYTQVGEILSRYKSGPVPKAFKIIPSITNWEQVLYITAPENWTPHAIFQATKIFISNMKPKQAQKFLNTVLLERVRDDISENKKLNYHLYMALKKALYKPAAFFKGILFPLCENDNCTLREAIIISSVLSKVSIPVLHSAAALLHLANLNYSGPTALLIRVLLDKKYALPYKVVDALVFHFTSFATNKSLCYDKHGVFQELPVLWHQSFLVFAQRYKSDIAPDQKDALLQVLHVHYHPQISEEIRRELVNSVCRGEIVVDPATSLTNDVEMSMN</sequence>
<dbReference type="STRING" id="133383.A0A1R0H5A2"/>
<reference evidence="3 4" key="1">
    <citation type="journal article" date="2016" name="Mol. Biol. Evol.">
        <title>Genome-Wide Survey of Gut Fungi (Harpellales) Reveals the First Horizontally Transferred Ubiquitin Gene from a Mosquito Host.</title>
        <authorList>
            <person name="Wang Y."/>
            <person name="White M.M."/>
            <person name="Kvist S."/>
            <person name="Moncalvo J.M."/>
        </authorList>
    </citation>
    <scope>NUCLEOTIDE SEQUENCE [LARGE SCALE GENOMIC DNA]</scope>
    <source>
        <strain evidence="3 4">ALG-7-W6</strain>
    </source>
</reference>
<evidence type="ECO:0000256" key="2">
    <source>
        <dbReference type="SAM" id="MobiDB-lite"/>
    </source>
</evidence>
<dbReference type="PANTHER" id="PTHR12821:SF0">
    <property type="entry name" value="BYSTIN"/>
    <property type="match status" value="1"/>
</dbReference>
<dbReference type="AlphaFoldDB" id="A0A1R0H5A2"/>
<evidence type="ECO:0000313" key="3">
    <source>
        <dbReference type="EMBL" id="OLY84392.1"/>
    </source>
</evidence>
<evidence type="ECO:0000313" key="4">
    <source>
        <dbReference type="Proteomes" id="UP000187455"/>
    </source>
</evidence>
<evidence type="ECO:0000256" key="1">
    <source>
        <dbReference type="ARBA" id="ARBA00007114"/>
    </source>
</evidence>
<accession>A0A1R0H5A2</accession>
<protein>
    <submittedName>
        <fullName evidence="3">Bystin</fullName>
    </submittedName>
</protein>
<dbReference type="Proteomes" id="UP000187455">
    <property type="component" value="Unassembled WGS sequence"/>
</dbReference>
<dbReference type="GO" id="GO:0006364">
    <property type="term" value="P:rRNA processing"/>
    <property type="evidence" value="ECO:0007669"/>
    <property type="project" value="TreeGrafter"/>
</dbReference>
<feature type="compositionally biased region" description="Acidic residues" evidence="2">
    <location>
        <begin position="115"/>
        <end position="127"/>
    </location>
</feature>
<keyword evidence="4" id="KW-1185">Reference proteome</keyword>
<dbReference type="OrthoDB" id="2192561at2759"/>
<dbReference type="GO" id="GO:0030515">
    <property type="term" value="F:snoRNA binding"/>
    <property type="evidence" value="ECO:0007669"/>
    <property type="project" value="TreeGrafter"/>
</dbReference>
<feature type="compositionally biased region" description="Basic and acidic residues" evidence="2">
    <location>
        <begin position="34"/>
        <end position="48"/>
    </location>
</feature>
<dbReference type="EMBL" id="LSSL01000514">
    <property type="protein sequence ID" value="OLY84392.1"/>
    <property type="molecule type" value="Genomic_DNA"/>
</dbReference>
<dbReference type="PANTHER" id="PTHR12821">
    <property type="entry name" value="BYSTIN"/>
    <property type="match status" value="1"/>
</dbReference>
<dbReference type="GO" id="GO:0005737">
    <property type="term" value="C:cytoplasm"/>
    <property type="evidence" value="ECO:0007669"/>
    <property type="project" value="TreeGrafter"/>
</dbReference>
<organism evidence="3 4">
    <name type="scientific">Smittium mucronatum</name>
    <dbReference type="NCBI Taxonomy" id="133383"/>
    <lineage>
        <taxon>Eukaryota</taxon>
        <taxon>Fungi</taxon>
        <taxon>Fungi incertae sedis</taxon>
        <taxon>Zoopagomycota</taxon>
        <taxon>Kickxellomycotina</taxon>
        <taxon>Harpellomycetes</taxon>
        <taxon>Harpellales</taxon>
        <taxon>Legeriomycetaceae</taxon>
        <taxon>Smittium</taxon>
    </lineage>
</organism>
<feature type="compositionally biased region" description="Basic and acidic residues" evidence="2">
    <location>
        <begin position="86"/>
        <end position="111"/>
    </location>
</feature>
<gene>
    <name evidence="3" type="ORF">AYI68_g1449</name>
</gene>
<feature type="region of interest" description="Disordered" evidence="2">
    <location>
        <begin position="29"/>
        <end position="50"/>
    </location>
</feature>
<dbReference type="GO" id="GO:0030688">
    <property type="term" value="C:preribosome, small subunit precursor"/>
    <property type="evidence" value="ECO:0007669"/>
    <property type="project" value="TreeGrafter"/>
</dbReference>
<comment type="caution">
    <text evidence="3">The sequence shown here is derived from an EMBL/GenBank/DDBJ whole genome shotgun (WGS) entry which is preliminary data.</text>
</comment>
<feature type="compositionally biased region" description="Polar residues" evidence="2">
    <location>
        <begin position="177"/>
        <end position="190"/>
    </location>
</feature>
<feature type="region of interest" description="Disordered" evidence="2">
    <location>
        <begin position="173"/>
        <end position="195"/>
    </location>
</feature>
<dbReference type="Pfam" id="PF05291">
    <property type="entry name" value="Bystin"/>
    <property type="match status" value="1"/>
</dbReference>
<dbReference type="InterPro" id="IPR007955">
    <property type="entry name" value="Bystin"/>
</dbReference>
<proteinExistence type="inferred from homology"/>
<dbReference type="GO" id="GO:0005730">
    <property type="term" value="C:nucleolus"/>
    <property type="evidence" value="ECO:0007669"/>
    <property type="project" value="TreeGrafter"/>
</dbReference>
<name>A0A1R0H5A2_9FUNG</name>